<keyword evidence="3" id="KW-1185">Reference proteome</keyword>
<dbReference type="AlphaFoldDB" id="A0A255DSL9"/>
<gene>
    <name evidence="2" type="ORF">CG716_11075</name>
</gene>
<evidence type="ECO:0000313" key="2">
    <source>
        <dbReference type="EMBL" id="OYN79992.1"/>
    </source>
</evidence>
<dbReference type="Proteomes" id="UP000216063">
    <property type="component" value="Unassembled WGS sequence"/>
</dbReference>
<evidence type="ECO:0000313" key="3">
    <source>
        <dbReference type="Proteomes" id="UP000216063"/>
    </source>
</evidence>
<dbReference type="Pfam" id="PF12728">
    <property type="entry name" value="HTH_17"/>
    <property type="match status" value="1"/>
</dbReference>
<organism evidence="2 3">
    <name type="scientific">Mycolicibacterium sphagni</name>
    <dbReference type="NCBI Taxonomy" id="1786"/>
    <lineage>
        <taxon>Bacteria</taxon>
        <taxon>Bacillati</taxon>
        <taxon>Actinomycetota</taxon>
        <taxon>Actinomycetes</taxon>
        <taxon>Mycobacteriales</taxon>
        <taxon>Mycobacteriaceae</taxon>
        <taxon>Mycolicibacterium</taxon>
    </lineage>
</organism>
<proteinExistence type="predicted"/>
<evidence type="ECO:0000259" key="1">
    <source>
        <dbReference type="Pfam" id="PF12728"/>
    </source>
</evidence>
<dbReference type="InterPro" id="IPR041657">
    <property type="entry name" value="HTH_17"/>
</dbReference>
<feature type="domain" description="Helix-turn-helix" evidence="1">
    <location>
        <begin position="11"/>
        <end position="61"/>
    </location>
</feature>
<dbReference type="SUPFAM" id="SSF46955">
    <property type="entry name" value="Putative DNA-binding domain"/>
    <property type="match status" value="1"/>
</dbReference>
<dbReference type="EMBL" id="NOZR01000007">
    <property type="protein sequence ID" value="OYN79992.1"/>
    <property type="molecule type" value="Genomic_DNA"/>
</dbReference>
<comment type="caution">
    <text evidence="2">The sequence shown here is derived from an EMBL/GenBank/DDBJ whole genome shotgun (WGS) entry which is preliminary data.</text>
</comment>
<accession>A0A255DSL9</accession>
<sequence>MFDMSARLAQLLTTADMTRLFGVHRRTIYNWRRSGIIPAPKRIGHYLYWQQADVLAFLQNRGAS</sequence>
<protein>
    <recommendedName>
        <fullName evidence="1">Helix-turn-helix domain-containing protein</fullName>
    </recommendedName>
</protein>
<dbReference type="Gene3D" id="1.10.238.160">
    <property type="match status" value="1"/>
</dbReference>
<reference evidence="2 3" key="1">
    <citation type="submission" date="2017-07" db="EMBL/GenBank/DDBJ databases">
        <title>The new phylogeny of genus Mycobacterium.</title>
        <authorList>
            <person name="Tortoli E."/>
            <person name="Trovato A."/>
            <person name="Cirillo D.M."/>
        </authorList>
    </citation>
    <scope>NUCLEOTIDE SEQUENCE [LARGE SCALE GENOMIC DNA]</scope>
    <source>
        <strain evidence="2 3">ATCC 33027</strain>
    </source>
</reference>
<dbReference type="InterPro" id="IPR009061">
    <property type="entry name" value="DNA-bd_dom_put_sf"/>
</dbReference>
<name>A0A255DSL9_9MYCO</name>